<dbReference type="Gene3D" id="2.60.40.420">
    <property type="entry name" value="Cupredoxins - blue copper proteins"/>
    <property type="match status" value="1"/>
</dbReference>
<feature type="domain" description="Blue (type 1) copper" evidence="6">
    <location>
        <begin position="37"/>
        <end position="114"/>
    </location>
</feature>
<dbReference type="InterPro" id="IPR035668">
    <property type="entry name" value="Amicyanin"/>
</dbReference>
<comment type="caution">
    <text evidence="7">The sequence shown here is derived from an EMBL/GenBank/DDBJ whole genome shotgun (WGS) entry which is preliminary data.</text>
</comment>
<name>A0A8J7VXM7_9FIRM</name>
<dbReference type="EMBL" id="JAGSND010000001">
    <property type="protein sequence ID" value="MBR0596586.1"/>
    <property type="molecule type" value="Genomic_DNA"/>
</dbReference>
<evidence type="ECO:0000256" key="1">
    <source>
        <dbReference type="ARBA" id="ARBA00022448"/>
    </source>
</evidence>
<feature type="signal peptide" evidence="5">
    <location>
        <begin position="1"/>
        <end position="24"/>
    </location>
</feature>
<dbReference type="PROSITE" id="PS00196">
    <property type="entry name" value="COPPER_BLUE"/>
    <property type="match status" value="1"/>
</dbReference>
<evidence type="ECO:0000313" key="7">
    <source>
        <dbReference type="EMBL" id="MBR0596586.1"/>
    </source>
</evidence>
<evidence type="ECO:0000256" key="2">
    <source>
        <dbReference type="ARBA" id="ARBA00022723"/>
    </source>
</evidence>
<dbReference type="InterPro" id="IPR000923">
    <property type="entry name" value="BlueCu_1"/>
</dbReference>
<dbReference type="InterPro" id="IPR008972">
    <property type="entry name" value="Cupredoxin"/>
</dbReference>
<dbReference type="GO" id="GO:0009055">
    <property type="term" value="F:electron transfer activity"/>
    <property type="evidence" value="ECO:0007669"/>
    <property type="project" value="InterPro"/>
</dbReference>
<reference evidence="7" key="2">
    <citation type="submission" date="2021-04" db="EMBL/GenBank/DDBJ databases">
        <authorList>
            <person name="Liu J."/>
        </authorList>
    </citation>
    <scope>NUCLEOTIDE SEQUENCE</scope>
    <source>
        <strain evidence="7">BAD-6</strain>
    </source>
</reference>
<keyword evidence="4" id="KW-0186">Copper</keyword>
<reference evidence="7" key="1">
    <citation type="submission" date="2021-04" db="EMBL/GenBank/DDBJ databases">
        <title>Sinoanaerobacter chloroacetimidivorans sp. nov., an obligate anaerobic bacterium isolated from anaerobic sludge.</title>
        <authorList>
            <person name="Bao Y."/>
        </authorList>
    </citation>
    <scope>NUCLEOTIDE SEQUENCE</scope>
    <source>
        <strain evidence="7">BAD-6</strain>
    </source>
</reference>
<accession>A0A8J7VXM7</accession>
<dbReference type="InterPro" id="IPR052721">
    <property type="entry name" value="ET_Amicyanin"/>
</dbReference>
<keyword evidence="5" id="KW-0732">Signal</keyword>
<keyword evidence="8" id="KW-1185">Reference proteome</keyword>
<keyword evidence="3" id="KW-0249">Electron transport</keyword>
<sequence length="114" mass="12600">MSKQLIISFLILLLLISVSGCGTAKTEDPSVSETDKNTVIIENYKFQPDEITIKSGETITWINKDSVKHTATGDSFDSGLLSKGSSYQQKFDNAGTYDYICTPHPYMKGKIIVE</sequence>
<dbReference type="PROSITE" id="PS51257">
    <property type="entry name" value="PROKAR_LIPOPROTEIN"/>
    <property type="match status" value="1"/>
</dbReference>
<dbReference type="Proteomes" id="UP000675664">
    <property type="component" value="Unassembled WGS sequence"/>
</dbReference>
<evidence type="ECO:0000256" key="5">
    <source>
        <dbReference type="SAM" id="SignalP"/>
    </source>
</evidence>
<keyword evidence="2" id="KW-0479">Metal-binding</keyword>
<gene>
    <name evidence="7" type="ORF">KCX82_01735</name>
</gene>
<dbReference type="AlphaFoldDB" id="A0A8J7VXM7"/>
<keyword evidence="1" id="KW-0813">Transport</keyword>
<dbReference type="PANTHER" id="PTHR36507:SF1">
    <property type="entry name" value="BLL1555 PROTEIN"/>
    <property type="match status" value="1"/>
</dbReference>
<proteinExistence type="predicted"/>
<dbReference type="Pfam" id="PF00127">
    <property type="entry name" value="Copper-bind"/>
    <property type="match status" value="1"/>
</dbReference>
<dbReference type="PANTHER" id="PTHR36507">
    <property type="entry name" value="BLL1555 PROTEIN"/>
    <property type="match status" value="1"/>
</dbReference>
<evidence type="ECO:0000256" key="3">
    <source>
        <dbReference type="ARBA" id="ARBA00022982"/>
    </source>
</evidence>
<dbReference type="GO" id="GO:0005507">
    <property type="term" value="F:copper ion binding"/>
    <property type="evidence" value="ECO:0007669"/>
    <property type="project" value="InterPro"/>
</dbReference>
<evidence type="ECO:0000259" key="6">
    <source>
        <dbReference type="Pfam" id="PF00127"/>
    </source>
</evidence>
<evidence type="ECO:0000313" key="8">
    <source>
        <dbReference type="Proteomes" id="UP000675664"/>
    </source>
</evidence>
<evidence type="ECO:0000256" key="4">
    <source>
        <dbReference type="ARBA" id="ARBA00023008"/>
    </source>
</evidence>
<dbReference type="InterPro" id="IPR028871">
    <property type="entry name" value="BlueCu_1_BS"/>
</dbReference>
<dbReference type="CDD" id="cd13921">
    <property type="entry name" value="Amicyanin"/>
    <property type="match status" value="1"/>
</dbReference>
<protein>
    <submittedName>
        <fullName evidence="7">Cupredoxin family copper-binding protein</fullName>
    </submittedName>
</protein>
<dbReference type="SUPFAM" id="SSF49503">
    <property type="entry name" value="Cupredoxins"/>
    <property type="match status" value="1"/>
</dbReference>
<feature type="chain" id="PRO_5039080074" evidence="5">
    <location>
        <begin position="25"/>
        <end position="114"/>
    </location>
</feature>
<organism evidence="7 8">
    <name type="scientific">Sinanaerobacter chloroacetimidivorans</name>
    <dbReference type="NCBI Taxonomy" id="2818044"/>
    <lineage>
        <taxon>Bacteria</taxon>
        <taxon>Bacillati</taxon>
        <taxon>Bacillota</taxon>
        <taxon>Clostridia</taxon>
        <taxon>Peptostreptococcales</taxon>
        <taxon>Anaerovoracaceae</taxon>
        <taxon>Sinanaerobacter</taxon>
    </lineage>
</organism>